<feature type="compositionally biased region" description="Low complexity" evidence="1">
    <location>
        <begin position="30"/>
        <end position="39"/>
    </location>
</feature>
<name>A0A224XH83_9HEMI</name>
<feature type="compositionally biased region" description="Polar residues" evidence="1">
    <location>
        <begin position="9"/>
        <end position="28"/>
    </location>
</feature>
<organism evidence="3">
    <name type="scientific">Panstrongylus lignarius</name>
    <dbReference type="NCBI Taxonomy" id="156445"/>
    <lineage>
        <taxon>Eukaryota</taxon>
        <taxon>Metazoa</taxon>
        <taxon>Ecdysozoa</taxon>
        <taxon>Arthropoda</taxon>
        <taxon>Hexapoda</taxon>
        <taxon>Insecta</taxon>
        <taxon>Pterygota</taxon>
        <taxon>Neoptera</taxon>
        <taxon>Paraneoptera</taxon>
        <taxon>Hemiptera</taxon>
        <taxon>Heteroptera</taxon>
        <taxon>Panheteroptera</taxon>
        <taxon>Cimicomorpha</taxon>
        <taxon>Reduviidae</taxon>
        <taxon>Triatominae</taxon>
        <taxon>Panstrongylus</taxon>
    </lineage>
</organism>
<feature type="transmembrane region" description="Helical" evidence="2">
    <location>
        <begin position="156"/>
        <end position="176"/>
    </location>
</feature>
<evidence type="ECO:0000256" key="1">
    <source>
        <dbReference type="SAM" id="MobiDB-lite"/>
    </source>
</evidence>
<dbReference type="EMBL" id="GFTR01004581">
    <property type="protein sequence ID" value="JAW11845.1"/>
    <property type="molecule type" value="Transcribed_RNA"/>
</dbReference>
<feature type="transmembrane region" description="Helical" evidence="2">
    <location>
        <begin position="196"/>
        <end position="217"/>
    </location>
</feature>
<accession>A0A224XH83</accession>
<proteinExistence type="predicted"/>
<keyword evidence="2" id="KW-0472">Membrane</keyword>
<protein>
    <submittedName>
        <fullName evidence="3">Putative conserved plasma membrane protein</fullName>
    </submittedName>
</protein>
<dbReference type="AlphaFoldDB" id="A0A224XH83"/>
<feature type="region of interest" description="Disordered" evidence="1">
    <location>
        <begin position="1"/>
        <end position="40"/>
    </location>
</feature>
<keyword evidence="2" id="KW-0812">Transmembrane</keyword>
<sequence length="286" mass="30895">MSRYGPCPISSQQTVHPPSRTPWSVHQCSDSRSSTTSSHSYHRIVPVAPFVPVDDCRYWDGGGGGGGHQGGIMLHGYLPPGQTAVYQQPSQAQPQQQQIFLDTALRQTPPSHNFNSASESGTGRRSYVPSPTEAVIVPCGGHCILLETFCHHFLKVVFVAGVLTGICLVVAGLVLGVRAGPGGLPPIRARGPDLSVLTYIGSMTSLVSGLLLSVQCCGRQRGRLQSKSLRSQPQPATSTAREEIPLRQLPPLQPLLTEIVHQQIAHQDHLREESGIPWWRREAASS</sequence>
<reference evidence="3" key="1">
    <citation type="journal article" date="2018" name="PLoS Negl. Trop. Dis.">
        <title>An insight into the salivary gland and fat body transcriptome of Panstrongylus lignarius (Hemiptera: Heteroptera), the main vector of Chagas disease in Peru.</title>
        <authorList>
            <person name="Nevoa J.C."/>
            <person name="Mendes M.T."/>
            <person name="da Silva M.V."/>
            <person name="Soares S.C."/>
            <person name="Oliveira C.J.F."/>
            <person name="Ribeiro J.M.C."/>
        </authorList>
    </citation>
    <scope>NUCLEOTIDE SEQUENCE</scope>
</reference>
<keyword evidence="2" id="KW-1133">Transmembrane helix</keyword>
<evidence type="ECO:0000256" key="2">
    <source>
        <dbReference type="SAM" id="Phobius"/>
    </source>
</evidence>
<evidence type="ECO:0000313" key="3">
    <source>
        <dbReference type="EMBL" id="JAW11845.1"/>
    </source>
</evidence>